<dbReference type="EMBL" id="CATQJL010000112">
    <property type="protein sequence ID" value="CAJ0595534.1"/>
    <property type="molecule type" value="Genomic_DNA"/>
</dbReference>
<sequence>MVSNVSKEAFFVYAMGSLILILVLAAIILLILLIMKQICCHKPPIVLVPIIDYVMEQIISEPTNFRLSNGNQSHEDGGKQCHLCLPGRRICNPRKQQFDNETVGLSGTCVSIHHDRLGCLLMLLSSWRTEKA</sequence>
<protein>
    <submittedName>
        <fullName evidence="2">Uncharacterized protein</fullName>
    </submittedName>
</protein>
<evidence type="ECO:0000313" key="2">
    <source>
        <dbReference type="EMBL" id="CAJ0595534.1"/>
    </source>
</evidence>
<keyword evidence="1" id="KW-1133">Transmembrane helix</keyword>
<keyword evidence="1" id="KW-0812">Transmembrane</keyword>
<gene>
    <name evidence="2" type="ORF">CYNAS_LOCUS7517</name>
</gene>
<dbReference type="Proteomes" id="UP001176961">
    <property type="component" value="Unassembled WGS sequence"/>
</dbReference>
<evidence type="ECO:0000256" key="1">
    <source>
        <dbReference type="SAM" id="Phobius"/>
    </source>
</evidence>
<accession>A0AA36M1B9</accession>
<feature type="transmembrane region" description="Helical" evidence="1">
    <location>
        <begin position="12"/>
        <end position="35"/>
    </location>
</feature>
<name>A0AA36M1B9_CYLNA</name>
<keyword evidence="3" id="KW-1185">Reference proteome</keyword>
<evidence type="ECO:0000313" key="3">
    <source>
        <dbReference type="Proteomes" id="UP001176961"/>
    </source>
</evidence>
<proteinExistence type="predicted"/>
<keyword evidence="1" id="KW-0472">Membrane</keyword>
<organism evidence="2 3">
    <name type="scientific">Cylicocyclus nassatus</name>
    <name type="common">Nematode worm</name>
    <dbReference type="NCBI Taxonomy" id="53992"/>
    <lineage>
        <taxon>Eukaryota</taxon>
        <taxon>Metazoa</taxon>
        <taxon>Ecdysozoa</taxon>
        <taxon>Nematoda</taxon>
        <taxon>Chromadorea</taxon>
        <taxon>Rhabditida</taxon>
        <taxon>Rhabditina</taxon>
        <taxon>Rhabditomorpha</taxon>
        <taxon>Strongyloidea</taxon>
        <taxon>Strongylidae</taxon>
        <taxon>Cylicocyclus</taxon>
    </lineage>
</organism>
<dbReference type="AlphaFoldDB" id="A0AA36M1B9"/>
<reference evidence="2" key="1">
    <citation type="submission" date="2023-07" db="EMBL/GenBank/DDBJ databases">
        <authorList>
            <consortium name="CYATHOMIX"/>
        </authorList>
    </citation>
    <scope>NUCLEOTIDE SEQUENCE</scope>
    <source>
        <strain evidence="2">N/A</strain>
    </source>
</reference>
<comment type="caution">
    <text evidence="2">The sequence shown here is derived from an EMBL/GenBank/DDBJ whole genome shotgun (WGS) entry which is preliminary data.</text>
</comment>